<dbReference type="SUPFAM" id="SSF52540">
    <property type="entry name" value="P-loop containing nucleoside triphosphate hydrolases"/>
    <property type="match status" value="1"/>
</dbReference>
<evidence type="ECO:0000256" key="4">
    <source>
        <dbReference type="ARBA" id="ARBA00022840"/>
    </source>
</evidence>
<feature type="active site" evidence="5">
    <location>
        <position position="40"/>
    </location>
</feature>
<dbReference type="Pfam" id="PF07931">
    <property type="entry name" value="CPT"/>
    <property type="match status" value="1"/>
</dbReference>
<evidence type="ECO:0000256" key="6">
    <source>
        <dbReference type="PIRSR" id="PIRSR007531-2"/>
    </source>
</evidence>
<dbReference type="STRING" id="1255658.FM114_02885"/>
<accession>A0A1R4IPL4</accession>
<organism evidence="7 8">
    <name type="scientific">Luteococcus japonicus LSP_Lj1</name>
    <dbReference type="NCBI Taxonomy" id="1255658"/>
    <lineage>
        <taxon>Bacteria</taxon>
        <taxon>Bacillati</taxon>
        <taxon>Actinomycetota</taxon>
        <taxon>Actinomycetes</taxon>
        <taxon>Propionibacteriales</taxon>
        <taxon>Propionibacteriaceae</taxon>
        <taxon>Luteococcus</taxon>
    </lineage>
</organism>
<reference evidence="7 8" key="1">
    <citation type="submission" date="2017-02" db="EMBL/GenBank/DDBJ databases">
        <authorList>
            <person name="Peterson S.W."/>
        </authorList>
    </citation>
    <scope>NUCLEOTIDE SEQUENCE [LARGE SCALE GENOMIC DNA]</scope>
    <source>
        <strain evidence="7 8">LSP_Lj1</strain>
    </source>
</reference>
<dbReference type="EMBL" id="FUKQ01000011">
    <property type="protein sequence ID" value="SJN21585.1"/>
    <property type="molecule type" value="Genomic_DNA"/>
</dbReference>
<sequence>MEGMVPTVVVLNGGSSSGKSSLTRELQPLLPGTWLRFSVDTLIDACPPQLLSQGGLDIAANGSIDVGEALTRIEQCWMAGLAAMARTGAHLLIDDGFLSGPAAQARWAEALHGLDVVWIGVRLAPHLAAEREARRGDREVGMAAAQADSVHRGIHYDLEVDTSSGSPAELAQTLASQIAALS</sequence>
<dbReference type="PROSITE" id="PS01075">
    <property type="entry name" value="ACETATE_KINASE_1"/>
    <property type="match status" value="1"/>
</dbReference>
<gene>
    <name evidence="7" type="ORF">FM114_02885</name>
</gene>
<dbReference type="PIRSF" id="PIRSF007531">
    <property type="entry name" value="CPT"/>
    <property type="match status" value="1"/>
</dbReference>
<keyword evidence="4" id="KW-0067">ATP-binding</keyword>
<keyword evidence="2" id="KW-0547">Nucleotide-binding</keyword>
<evidence type="ECO:0000256" key="2">
    <source>
        <dbReference type="ARBA" id="ARBA00022741"/>
    </source>
</evidence>
<evidence type="ECO:0000313" key="8">
    <source>
        <dbReference type="Proteomes" id="UP000188342"/>
    </source>
</evidence>
<dbReference type="InterPro" id="IPR012853">
    <property type="entry name" value="CPT"/>
</dbReference>
<keyword evidence="1 7" id="KW-0808">Transferase</keyword>
<keyword evidence="3" id="KW-0418">Kinase</keyword>
<keyword evidence="8" id="KW-1185">Reference proteome</keyword>
<dbReference type="Gene3D" id="3.40.50.300">
    <property type="entry name" value="P-loop containing nucleotide triphosphate hydrolases"/>
    <property type="match status" value="1"/>
</dbReference>
<dbReference type="InterPro" id="IPR023865">
    <property type="entry name" value="Aliphatic_acid_kinase_CS"/>
</dbReference>
<dbReference type="AlphaFoldDB" id="A0A1R4IPL4"/>
<proteinExistence type="predicted"/>
<protein>
    <submittedName>
        <fullName evidence="7">Putative chloramphenicol 3-O phosphotransferase</fullName>
    </submittedName>
</protein>
<feature type="binding site" evidence="6">
    <location>
        <begin position="13"/>
        <end position="20"/>
    </location>
    <ligand>
        <name>ATP</name>
        <dbReference type="ChEBI" id="CHEBI:30616"/>
    </ligand>
</feature>
<dbReference type="GO" id="GO:0005524">
    <property type="term" value="F:ATP binding"/>
    <property type="evidence" value="ECO:0007669"/>
    <property type="project" value="UniProtKB-KW"/>
</dbReference>
<name>A0A1R4IPL4_9ACTN</name>
<dbReference type="Proteomes" id="UP000188342">
    <property type="component" value="Unassembled WGS sequence"/>
</dbReference>
<dbReference type="InterPro" id="IPR027417">
    <property type="entry name" value="P-loop_NTPase"/>
</dbReference>
<dbReference type="GO" id="GO:0016301">
    <property type="term" value="F:kinase activity"/>
    <property type="evidence" value="ECO:0007669"/>
    <property type="project" value="UniProtKB-KW"/>
</dbReference>
<evidence type="ECO:0000256" key="3">
    <source>
        <dbReference type="ARBA" id="ARBA00022777"/>
    </source>
</evidence>
<dbReference type="GO" id="GO:0016774">
    <property type="term" value="F:phosphotransferase activity, carboxyl group as acceptor"/>
    <property type="evidence" value="ECO:0007669"/>
    <property type="project" value="InterPro"/>
</dbReference>
<evidence type="ECO:0000256" key="1">
    <source>
        <dbReference type="ARBA" id="ARBA00022679"/>
    </source>
</evidence>
<evidence type="ECO:0000256" key="5">
    <source>
        <dbReference type="PIRSR" id="PIRSR007531-1"/>
    </source>
</evidence>
<evidence type="ECO:0000313" key="7">
    <source>
        <dbReference type="EMBL" id="SJN21585.1"/>
    </source>
</evidence>